<reference evidence="1 2" key="1">
    <citation type="submission" date="2020-07" db="EMBL/GenBank/DDBJ databases">
        <title>Streptomyces isolated from Indian soil.</title>
        <authorList>
            <person name="Mandal S."/>
            <person name="Maiti P.K."/>
        </authorList>
    </citation>
    <scope>NUCLEOTIDE SEQUENCE [LARGE SCALE GENOMIC DNA]</scope>
    <source>
        <strain evidence="1 2">PSKA28</strain>
    </source>
</reference>
<sequence length="392" mass="42543">MVQPYLPGYRTGFYERLQTLLETEGITLEVLYGTPASVQAARRDSAHCACARQVPTRQVSIPGGRSLTWRHLRNRAASADAVVVEQALQNLDTYPLLLRQQIARFAGHAPPVAFWGHGRTYTKPVTRIESLAKDALTRRGAWFFAYTEGGAAHLTARGFPADRITVVRNSVDTTALAEDCERAEEAGTREHVEAALLRKQFDLVPGRTALFLGGLDAPKRIPFLLESARQIAAELPGFRLLVAGDGADRLLVDDAASQPGSPVVALGRATGARTALLGAVSDVMLMPGRVGLCAVDSFALRTPVVTTDWPWHAPEFEYLTHGRNSLITPDSLDAYVGAVTALLNAPRRLHVLQAACRKDAAAYTVEEMARRFCDGLLQLMGTPTSACSVHDH</sequence>
<evidence type="ECO:0000313" key="1">
    <source>
        <dbReference type="EMBL" id="MBA2945207.1"/>
    </source>
</evidence>
<gene>
    <name evidence="1" type="ORF">H1D24_05045</name>
</gene>
<dbReference type="EMBL" id="JACEHE010000002">
    <property type="protein sequence ID" value="MBA2945207.1"/>
    <property type="molecule type" value="Genomic_DNA"/>
</dbReference>
<dbReference type="CDD" id="cd03801">
    <property type="entry name" value="GT4_PimA-like"/>
    <property type="match status" value="1"/>
</dbReference>
<protein>
    <submittedName>
        <fullName evidence="1">Glycosyltransferase family 4 protein</fullName>
    </submittedName>
</protein>
<dbReference type="GO" id="GO:0016757">
    <property type="term" value="F:glycosyltransferase activity"/>
    <property type="evidence" value="ECO:0007669"/>
    <property type="project" value="TreeGrafter"/>
</dbReference>
<organism evidence="1 2">
    <name type="scientific">Streptomyces himalayensis subsp. himalayensis</name>
    <dbReference type="NCBI Taxonomy" id="2756131"/>
    <lineage>
        <taxon>Bacteria</taxon>
        <taxon>Bacillati</taxon>
        <taxon>Actinomycetota</taxon>
        <taxon>Actinomycetes</taxon>
        <taxon>Kitasatosporales</taxon>
        <taxon>Streptomycetaceae</taxon>
        <taxon>Streptomyces</taxon>
        <taxon>Streptomyces himalayensis</taxon>
    </lineage>
</organism>
<evidence type="ECO:0000313" key="2">
    <source>
        <dbReference type="Proteomes" id="UP000545761"/>
    </source>
</evidence>
<dbReference type="Pfam" id="PF13692">
    <property type="entry name" value="Glyco_trans_1_4"/>
    <property type="match status" value="1"/>
</dbReference>
<name>A0A7W0DHK9_9ACTN</name>
<dbReference type="AlphaFoldDB" id="A0A7W0DHK9"/>
<dbReference type="SUPFAM" id="SSF53756">
    <property type="entry name" value="UDP-Glycosyltransferase/glycogen phosphorylase"/>
    <property type="match status" value="1"/>
</dbReference>
<proteinExistence type="predicted"/>
<dbReference type="InterPro" id="IPR050194">
    <property type="entry name" value="Glycosyltransferase_grp1"/>
</dbReference>
<comment type="caution">
    <text evidence="1">The sequence shown here is derived from an EMBL/GenBank/DDBJ whole genome shotgun (WGS) entry which is preliminary data.</text>
</comment>
<dbReference type="PANTHER" id="PTHR45947:SF3">
    <property type="entry name" value="SULFOQUINOVOSYL TRANSFERASE SQD2"/>
    <property type="match status" value="1"/>
</dbReference>
<keyword evidence="1" id="KW-0808">Transferase</keyword>
<dbReference type="Gene3D" id="3.40.50.2000">
    <property type="entry name" value="Glycogen Phosphorylase B"/>
    <property type="match status" value="2"/>
</dbReference>
<accession>A0A7W0DHK9</accession>
<dbReference type="PANTHER" id="PTHR45947">
    <property type="entry name" value="SULFOQUINOVOSYL TRANSFERASE SQD2"/>
    <property type="match status" value="1"/>
</dbReference>
<dbReference type="Proteomes" id="UP000545761">
    <property type="component" value="Unassembled WGS sequence"/>
</dbReference>